<keyword evidence="3" id="KW-1185">Reference proteome</keyword>
<protein>
    <recommendedName>
        <fullName evidence="4">Apple domain-containing protein</fullName>
    </recommendedName>
</protein>
<dbReference type="OrthoDB" id="10356107at2759"/>
<evidence type="ECO:0008006" key="4">
    <source>
        <dbReference type="Google" id="ProtNLM"/>
    </source>
</evidence>
<name>A0A8K0RAI5_9PLEO</name>
<gene>
    <name evidence="2" type="ORF">FB567DRAFT_274905</name>
</gene>
<accession>A0A8K0RAI5</accession>
<proteinExistence type="predicted"/>
<feature type="signal peptide" evidence="1">
    <location>
        <begin position="1"/>
        <end position="19"/>
    </location>
</feature>
<sequence>MLLTISIALLASASTSVMAADVPSCARRAAYNASSPTLSQALLQPVLQIDGNRCANICRLLPSCGGFASSANKLPTDWCLIFKQDATFESIFGSGIQLLDGTGGFPVSYWDVACFRPST</sequence>
<dbReference type="Proteomes" id="UP000813461">
    <property type="component" value="Unassembled WGS sequence"/>
</dbReference>
<comment type="caution">
    <text evidence="2">The sequence shown here is derived from an EMBL/GenBank/DDBJ whole genome shotgun (WGS) entry which is preliminary data.</text>
</comment>
<keyword evidence="1" id="KW-0732">Signal</keyword>
<evidence type="ECO:0000313" key="3">
    <source>
        <dbReference type="Proteomes" id="UP000813461"/>
    </source>
</evidence>
<reference evidence="2" key="1">
    <citation type="journal article" date="2021" name="Nat. Commun.">
        <title>Genetic determinants of endophytism in the Arabidopsis root mycobiome.</title>
        <authorList>
            <person name="Mesny F."/>
            <person name="Miyauchi S."/>
            <person name="Thiergart T."/>
            <person name="Pickel B."/>
            <person name="Atanasova L."/>
            <person name="Karlsson M."/>
            <person name="Huettel B."/>
            <person name="Barry K.W."/>
            <person name="Haridas S."/>
            <person name="Chen C."/>
            <person name="Bauer D."/>
            <person name="Andreopoulos W."/>
            <person name="Pangilinan J."/>
            <person name="LaButti K."/>
            <person name="Riley R."/>
            <person name="Lipzen A."/>
            <person name="Clum A."/>
            <person name="Drula E."/>
            <person name="Henrissat B."/>
            <person name="Kohler A."/>
            <person name="Grigoriev I.V."/>
            <person name="Martin F.M."/>
            <person name="Hacquard S."/>
        </authorList>
    </citation>
    <scope>NUCLEOTIDE SEQUENCE</scope>
    <source>
        <strain evidence="2">MPI-SDFR-AT-0120</strain>
    </source>
</reference>
<dbReference type="AlphaFoldDB" id="A0A8K0RAI5"/>
<evidence type="ECO:0000313" key="2">
    <source>
        <dbReference type="EMBL" id="KAH7091451.1"/>
    </source>
</evidence>
<organism evidence="2 3">
    <name type="scientific">Paraphoma chrysanthemicola</name>
    <dbReference type="NCBI Taxonomy" id="798071"/>
    <lineage>
        <taxon>Eukaryota</taxon>
        <taxon>Fungi</taxon>
        <taxon>Dikarya</taxon>
        <taxon>Ascomycota</taxon>
        <taxon>Pezizomycotina</taxon>
        <taxon>Dothideomycetes</taxon>
        <taxon>Pleosporomycetidae</taxon>
        <taxon>Pleosporales</taxon>
        <taxon>Pleosporineae</taxon>
        <taxon>Phaeosphaeriaceae</taxon>
        <taxon>Paraphoma</taxon>
    </lineage>
</organism>
<feature type="chain" id="PRO_5035447112" description="Apple domain-containing protein" evidence="1">
    <location>
        <begin position="20"/>
        <end position="119"/>
    </location>
</feature>
<evidence type="ECO:0000256" key="1">
    <source>
        <dbReference type="SAM" id="SignalP"/>
    </source>
</evidence>
<dbReference type="EMBL" id="JAGMVJ010000004">
    <property type="protein sequence ID" value="KAH7091451.1"/>
    <property type="molecule type" value="Genomic_DNA"/>
</dbReference>